<dbReference type="GO" id="GO:0005524">
    <property type="term" value="F:ATP binding"/>
    <property type="evidence" value="ECO:0007669"/>
    <property type="project" value="UniProtKB-KW"/>
</dbReference>
<dbReference type="CDD" id="cd06223">
    <property type="entry name" value="PRTases_typeI"/>
    <property type="match status" value="1"/>
</dbReference>
<evidence type="ECO:0000256" key="1">
    <source>
        <dbReference type="ARBA" id="ARBA00013247"/>
    </source>
</evidence>
<comment type="caution">
    <text evidence="11">The sequence shown here is derived from an EMBL/GenBank/DDBJ whole genome shotgun (WGS) entry which is preliminary data.</text>
</comment>
<gene>
    <name evidence="11" type="ORF">A3D91_01370</name>
</gene>
<dbReference type="EC" id="2.7.6.1" evidence="1"/>
<keyword evidence="3" id="KW-0479">Metal-binding</keyword>
<dbReference type="STRING" id="1802620.A3D91_01370"/>
<dbReference type="SMART" id="SM01400">
    <property type="entry name" value="Pribosyltran_N"/>
    <property type="match status" value="1"/>
</dbReference>
<dbReference type="SUPFAM" id="SSF53271">
    <property type="entry name" value="PRTase-like"/>
    <property type="match status" value="1"/>
</dbReference>
<dbReference type="GO" id="GO:0000287">
    <property type="term" value="F:magnesium ion binding"/>
    <property type="evidence" value="ECO:0007669"/>
    <property type="project" value="InterPro"/>
</dbReference>
<dbReference type="EMBL" id="MEVD01000008">
    <property type="protein sequence ID" value="OGC53868.1"/>
    <property type="molecule type" value="Genomic_DNA"/>
</dbReference>
<dbReference type="PANTHER" id="PTHR10210">
    <property type="entry name" value="RIBOSE-PHOSPHATE DIPHOSPHOKINASE FAMILY MEMBER"/>
    <property type="match status" value="1"/>
</dbReference>
<dbReference type="GO" id="GO:0006015">
    <property type="term" value="P:5-phosphoribose 1-diphosphate biosynthetic process"/>
    <property type="evidence" value="ECO:0007669"/>
    <property type="project" value="TreeGrafter"/>
</dbReference>
<keyword evidence="7" id="KW-0067">ATP-binding</keyword>
<evidence type="ECO:0000256" key="8">
    <source>
        <dbReference type="ARBA" id="ARBA00022842"/>
    </source>
</evidence>
<dbReference type="InterPro" id="IPR000836">
    <property type="entry name" value="PRTase_dom"/>
</dbReference>
<evidence type="ECO:0000256" key="6">
    <source>
        <dbReference type="ARBA" id="ARBA00022777"/>
    </source>
</evidence>
<dbReference type="GO" id="GO:0002189">
    <property type="term" value="C:ribose phosphate diphosphokinase complex"/>
    <property type="evidence" value="ECO:0007669"/>
    <property type="project" value="TreeGrafter"/>
</dbReference>
<keyword evidence="5" id="KW-0547">Nucleotide-binding</keyword>
<reference evidence="11 12" key="1">
    <citation type="journal article" date="2016" name="Nat. Commun.">
        <title>Thousands of microbial genomes shed light on interconnected biogeochemical processes in an aquifer system.</title>
        <authorList>
            <person name="Anantharaman K."/>
            <person name="Brown C.T."/>
            <person name="Hug L.A."/>
            <person name="Sharon I."/>
            <person name="Castelle C.J."/>
            <person name="Probst A.J."/>
            <person name="Thomas B.C."/>
            <person name="Singh A."/>
            <person name="Wilkins M.J."/>
            <person name="Karaoz U."/>
            <person name="Brodie E.L."/>
            <person name="Williams K.H."/>
            <person name="Hubbard S.S."/>
            <person name="Banfield J.F."/>
        </authorList>
    </citation>
    <scope>NUCLEOTIDE SEQUENCE [LARGE SCALE GENOMIC DNA]</scope>
</reference>
<feature type="domain" description="Ribose-phosphate pyrophosphokinase N-terminal" evidence="10">
    <location>
        <begin position="3"/>
        <end position="118"/>
    </location>
</feature>
<dbReference type="Gene3D" id="3.40.50.2020">
    <property type="match status" value="2"/>
</dbReference>
<name>A0A1F4V9Q3_UNCKA</name>
<dbReference type="GO" id="GO:0016301">
    <property type="term" value="F:kinase activity"/>
    <property type="evidence" value="ECO:0007669"/>
    <property type="project" value="UniProtKB-KW"/>
</dbReference>
<dbReference type="InterPro" id="IPR029099">
    <property type="entry name" value="Pribosyltran_N"/>
</dbReference>
<evidence type="ECO:0000256" key="5">
    <source>
        <dbReference type="ARBA" id="ARBA00022741"/>
    </source>
</evidence>
<keyword evidence="2" id="KW-0808">Transferase</keyword>
<comment type="catalytic activity">
    <reaction evidence="9">
        <text>D-ribose 5-phosphate + ATP = 5-phospho-alpha-D-ribose 1-diphosphate + AMP + H(+)</text>
        <dbReference type="Rhea" id="RHEA:15609"/>
        <dbReference type="ChEBI" id="CHEBI:15378"/>
        <dbReference type="ChEBI" id="CHEBI:30616"/>
        <dbReference type="ChEBI" id="CHEBI:58017"/>
        <dbReference type="ChEBI" id="CHEBI:78346"/>
        <dbReference type="ChEBI" id="CHEBI:456215"/>
        <dbReference type="EC" id="2.7.6.1"/>
    </reaction>
</comment>
<evidence type="ECO:0000313" key="12">
    <source>
        <dbReference type="Proteomes" id="UP000178127"/>
    </source>
</evidence>
<dbReference type="Proteomes" id="UP000178127">
    <property type="component" value="Unassembled WGS sequence"/>
</dbReference>
<evidence type="ECO:0000256" key="7">
    <source>
        <dbReference type="ARBA" id="ARBA00022840"/>
    </source>
</evidence>
<keyword evidence="4" id="KW-0545">Nucleotide biosynthesis</keyword>
<dbReference type="Pfam" id="PF13793">
    <property type="entry name" value="Pribosyltran_N"/>
    <property type="match status" value="1"/>
</dbReference>
<keyword evidence="8" id="KW-0460">Magnesium</keyword>
<protein>
    <recommendedName>
        <fullName evidence="1">ribose-phosphate diphosphokinase</fullName>
        <ecNumber evidence="1">2.7.6.1</ecNumber>
    </recommendedName>
</protein>
<dbReference type="NCBIfam" id="TIGR01251">
    <property type="entry name" value="ribP_PPkin"/>
    <property type="match status" value="1"/>
</dbReference>
<keyword evidence="6" id="KW-0418">Kinase</keyword>
<dbReference type="InterPro" id="IPR005946">
    <property type="entry name" value="Rib-P_diPkinase"/>
</dbReference>
<dbReference type="Pfam" id="PF14572">
    <property type="entry name" value="Pribosyl_synth"/>
    <property type="match status" value="1"/>
</dbReference>
<dbReference type="FunFam" id="3.40.50.2020:FF:000007">
    <property type="entry name" value="Ribose-phosphate pyrophosphokinase"/>
    <property type="match status" value="1"/>
</dbReference>
<dbReference type="NCBIfam" id="NF002320">
    <property type="entry name" value="PRK01259.1"/>
    <property type="match status" value="1"/>
</dbReference>
<dbReference type="GO" id="GO:0006164">
    <property type="term" value="P:purine nucleotide biosynthetic process"/>
    <property type="evidence" value="ECO:0007669"/>
    <property type="project" value="TreeGrafter"/>
</dbReference>
<evidence type="ECO:0000256" key="2">
    <source>
        <dbReference type="ARBA" id="ARBA00022679"/>
    </source>
</evidence>
<accession>A0A1F4V9Q3</accession>
<evidence type="ECO:0000256" key="3">
    <source>
        <dbReference type="ARBA" id="ARBA00022723"/>
    </source>
</evidence>
<evidence type="ECO:0000256" key="9">
    <source>
        <dbReference type="ARBA" id="ARBA00049535"/>
    </source>
</evidence>
<organism evidence="11 12">
    <name type="scientific">candidate division WWE3 bacterium RIFCSPHIGHO2_02_FULL_38_14</name>
    <dbReference type="NCBI Taxonomy" id="1802620"/>
    <lineage>
        <taxon>Bacteria</taxon>
        <taxon>Katanobacteria</taxon>
    </lineage>
</organism>
<dbReference type="GO" id="GO:0004749">
    <property type="term" value="F:ribose phosphate diphosphokinase activity"/>
    <property type="evidence" value="ECO:0007669"/>
    <property type="project" value="UniProtKB-EC"/>
</dbReference>
<proteinExistence type="predicted"/>
<evidence type="ECO:0000259" key="10">
    <source>
        <dbReference type="Pfam" id="PF13793"/>
    </source>
</evidence>
<dbReference type="InterPro" id="IPR029057">
    <property type="entry name" value="PRTase-like"/>
</dbReference>
<dbReference type="GO" id="GO:0005737">
    <property type="term" value="C:cytoplasm"/>
    <property type="evidence" value="ECO:0007669"/>
    <property type="project" value="TreeGrafter"/>
</dbReference>
<evidence type="ECO:0000313" key="11">
    <source>
        <dbReference type="EMBL" id="OGC53868.1"/>
    </source>
</evidence>
<dbReference type="PANTHER" id="PTHR10210:SF32">
    <property type="entry name" value="RIBOSE-PHOSPHATE PYROPHOSPHOKINASE 2"/>
    <property type="match status" value="1"/>
</dbReference>
<sequence>MIMIILSGSSNPELATKIAEKLKKRVYFPCTQFADGEIRVQIPISLRKQNVYIIQSTSPNTNKHIMELFLMTDAVKRASGKETTLIIPYFGYSRQDRKDQPRVPISSALISNLLKISGADRIVTIDIHSDQQQGFFDGPWDNLYASYVLLPTIKQLKLPNLVIVSPDKGGTMRANAYAKRIQAEGIAVVYKERDVNLRNISKALELIGDVDGKNCLIVDDIIDTGGTIINAANLLKQRDAKKIIVSSTHGLFSSNAVQKLHDSVVEKIIITDSIYVEGMKFTNKFKVVSVSKLLSEAIKRIESGTPLSAGLLD</sequence>
<evidence type="ECO:0000256" key="4">
    <source>
        <dbReference type="ARBA" id="ARBA00022727"/>
    </source>
</evidence>
<dbReference type="AlphaFoldDB" id="A0A1F4V9Q3"/>